<comment type="similarity">
    <text evidence="1">Belongs to the peptidase S10 family.</text>
</comment>
<evidence type="ECO:0000256" key="6">
    <source>
        <dbReference type="ARBA" id="ARBA00023180"/>
    </source>
</evidence>
<dbReference type="SUPFAM" id="SSF53474">
    <property type="entry name" value="alpha/beta-Hydrolases"/>
    <property type="match status" value="1"/>
</dbReference>
<keyword evidence="6" id="KW-0325">Glycoprotein</keyword>
<evidence type="ECO:0000256" key="2">
    <source>
        <dbReference type="ARBA" id="ARBA00012446"/>
    </source>
</evidence>
<dbReference type="PRINTS" id="PR00724">
    <property type="entry name" value="CRBOXYPTASEC"/>
</dbReference>
<gene>
    <name evidence="8" type="ORF">CPELLU_LOCUS1243</name>
</gene>
<comment type="caution">
    <text evidence="8">The sequence shown here is derived from an EMBL/GenBank/DDBJ whole genome shotgun (WGS) entry which is preliminary data.</text>
</comment>
<keyword evidence="4" id="KW-0645">Protease</keyword>
<evidence type="ECO:0000256" key="4">
    <source>
        <dbReference type="ARBA" id="ARBA00022670"/>
    </source>
</evidence>
<dbReference type="GO" id="GO:0004185">
    <property type="term" value="F:serine-type carboxypeptidase activity"/>
    <property type="evidence" value="ECO:0007669"/>
    <property type="project" value="UniProtKB-EC"/>
</dbReference>
<evidence type="ECO:0000256" key="3">
    <source>
        <dbReference type="ARBA" id="ARBA00022645"/>
    </source>
</evidence>
<accession>A0A9N8Z5S1</accession>
<keyword evidence="3" id="KW-0121">Carboxypeptidase</keyword>
<proteinExistence type="inferred from homology"/>
<dbReference type="EMBL" id="CAJVQA010000439">
    <property type="protein sequence ID" value="CAG8474787.1"/>
    <property type="molecule type" value="Genomic_DNA"/>
</dbReference>
<evidence type="ECO:0000313" key="9">
    <source>
        <dbReference type="Proteomes" id="UP000789759"/>
    </source>
</evidence>
<dbReference type="AlphaFoldDB" id="A0A9N8Z5S1"/>
<dbReference type="PANTHER" id="PTHR11802:SF113">
    <property type="entry name" value="SERINE CARBOXYPEPTIDASE CTSA-4.1"/>
    <property type="match status" value="1"/>
</dbReference>
<evidence type="ECO:0000256" key="1">
    <source>
        <dbReference type="ARBA" id="ARBA00009431"/>
    </source>
</evidence>
<protein>
    <recommendedName>
        <fullName evidence="2">carboxypeptidase C</fullName>
        <ecNumber evidence="2">3.4.16.5</ecNumber>
    </recommendedName>
</protein>
<sequence>MVILAHPNFRSIILFFVVLLLCNLASSQPVGKFPDYKVRVKEPTICDGAVKQHSGYFDIDDKKHFFFWAFESRNKPLEDPVVLWLHGGPGCSALNALFFELGPCKVNKGGNSTSENSNSWNSNATIIFLDQPDDAGFSYGEGVSDTASAAFDIYVFTQIFFTQFSQYANLSFHIAGVSYGGHYIPTLASLIMKYNNDNSNAMKLTNINLKSILIGNGLVNPLLQFVHFPDMACPLLDPLSCNQMKNNTQQCSDLTQTCYNTKNAKDCVFAKTDCFNTLIEPIEDASLNILDLRQQCSGILCYPDFGDIAIYLSRDDVRNALGVDPSVAFQLCSININNNFIMSGDWMLPFDGFIPSLLNSNIRTLVYAGDKDYLCNWIGNKAWTKALVWSGSQGFNNANDSAWITNNGNHSGDVTTFGVLSFLRVFDAGHMVPHDKPAESLDFFNKWIFNKHL</sequence>
<evidence type="ECO:0000313" key="8">
    <source>
        <dbReference type="EMBL" id="CAG8474787.1"/>
    </source>
</evidence>
<reference evidence="8" key="1">
    <citation type="submission" date="2021-06" db="EMBL/GenBank/DDBJ databases">
        <authorList>
            <person name="Kallberg Y."/>
            <person name="Tangrot J."/>
            <person name="Rosling A."/>
        </authorList>
    </citation>
    <scope>NUCLEOTIDE SEQUENCE</scope>
    <source>
        <strain evidence="8">FL966</strain>
    </source>
</reference>
<feature type="chain" id="PRO_5040366676" description="carboxypeptidase C" evidence="7">
    <location>
        <begin position="28"/>
        <end position="453"/>
    </location>
</feature>
<dbReference type="Pfam" id="PF00450">
    <property type="entry name" value="Peptidase_S10"/>
    <property type="match status" value="1"/>
</dbReference>
<keyword evidence="9" id="KW-1185">Reference proteome</keyword>
<name>A0A9N8Z5S1_9GLOM</name>
<keyword evidence="5" id="KW-0378">Hydrolase</keyword>
<keyword evidence="7" id="KW-0732">Signal</keyword>
<dbReference type="GO" id="GO:0000324">
    <property type="term" value="C:fungal-type vacuole"/>
    <property type="evidence" value="ECO:0007669"/>
    <property type="project" value="TreeGrafter"/>
</dbReference>
<evidence type="ECO:0000256" key="5">
    <source>
        <dbReference type="ARBA" id="ARBA00022801"/>
    </source>
</evidence>
<dbReference type="InterPro" id="IPR029058">
    <property type="entry name" value="AB_hydrolase_fold"/>
</dbReference>
<dbReference type="OrthoDB" id="443318at2759"/>
<dbReference type="GO" id="GO:0006508">
    <property type="term" value="P:proteolysis"/>
    <property type="evidence" value="ECO:0007669"/>
    <property type="project" value="UniProtKB-KW"/>
</dbReference>
<dbReference type="Gene3D" id="3.40.50.1820">
    <property type="entry name" value="alpha/beta hydrolase"/>
    <property type="match status" value="1"/>
</dbReference>
<organism evidence="8 9">
    <name type="scientific">Cetraspora pellucida</name>
    <dbReference type="NCBI Taxonomy" id="1433469"/>
    <lineage>
        <taxon>Eukaryota</taxon>
        <taxon>Fungi</taxon>
        <taxon>Fungi incertae sedis</taxon>
        <taxon>Mucoromycota</taxon>
        <taxon>Glomeromycotina</taxon>
        <taxon>Glomeromycetes</taxon>
        <taxon>Diversisporales</taxon>
        <taxon>Gigasporaceae</taxon>
        <taxon>Cetraspora</taxon>
    </lineage>
</organism>
<dbReference type="Proteomes" id="UP000789759">
    <property type="component" value="Unassembled WGS sequence"/>
</dbReference>
<dbReference type="InterPro" id="IPR001563">
    <property type="entry name" value="Peptidase_S10"/>
</dbReference>
<feature type="signal peptide" evidence="7">
    <location>
        <begin position="1"/>
        <end position="27"/>
    </location>
</feature>
<dbReference type="InterPro" id="IPR033124">
    <property type="entry name" value="Ser_caboxypep_his_AS"/>
</dbReference>
<evidence type="ECO:0000256" key="7">
    <source>
        <dbReference type="SAM" id="SignalP"/>
    </source>
</evidence>
<dbReference type="PROSITE" id="PS00560">
    <property type="entry name" value="CARBOXYPEPT_SER_HIS"/>
    <property type="match status" value="1"/>
</dbReference>
<dbReference type="EC" id="3.4.16.5" evidence="2"/>
<dbReference type="Gene3D" id="1.10.287.410">
    <property type="match status" value="1"/>
</dbReference>
<dbReference type="PANTHER" id="PTHR11802">
    <property type="entry name" value="SERINE PROTEASE FAMILY S10 SERINE CARBOXYPEPTIDASE"/>
    <property type="match status" value="1"/>
</dbReference>